<evidence type="ECO:0000256" key="2">
    <source>
        <dbReference type="ARBA" id="ARBA00008685"/>
    </source>
</evidence>
<dbReference type="Pfam" id="PF24576">
    <property type="entry name" value="IR75A_N"/>
    <property type="match status" value="1"/>
</dbReference>
<dbReference type="GO" id="GO:0015276">
    <property type="term" value="F:ligand-gated monoatomic ion channel activity"/>
    <property type="evidence" value="ECO:0007669"/>
    <property type="project" value="InterPro"/>
</dbReference>
<feature type="transmembrane region" description="Helical" evidence="9">
    <location>
        <begin position="402"/>
        <end position="427"/>
    </location>
</feature>
<organism evidence="13 14">
    <name type="scientific">Tribolium castaneum</name>
    <name type="common">Red flour beetle</name>
    <dbReference type="NCBI Taxonomy" id="7070"/>
    <lineage>
        <taxon>Eukaryota</taxon>
        <taxon>Metazoa</taxon>
        <taxon>Ecdysozoa</taxon>
        <taxon>Arthropoda</taxon>
        <taxon>Hexapoda</taxon>
        <taxon>Insecta</taxon>
        <taxon>Pterygota</taxon>
        <taxon>Neoptera</taxon>
        <taxon>Endopterygota</taxon>
        <taxon>Coleoptera</taxon>
        <taxon>Polyphaga</taxon>
        <taxon>Cucujiformia</taxon>
        <taxon>Tenebrionidae</taxon>
        <taxon>Tenebrionidae incertae sedis</taxon>
        <taxon>Tribolium</taxon>
    </lineage>
</organism>
<dbReference type="STRING" id="7070.D6WR40"/>
<feature type="transmembrane region" description="Helical" evidence="9">
    <location>
        <begin position="337"/>
        <end position="357"/>
    </location>
</feature>
<dbReference type="Pfam" id="PF00060">
    <property type="entry name" value="Lig_chan"/>
    <property type="match status" value="1"/>
</dbReference>
<keyword evidence="5 9" id="KW-1133">Transmembrane helix</keyword>
<evidence type="ECO:0000256" key="9">
    <source>
        <dbReference type="SAM" id="Phobius"/>
    </source>
</evidence>
<evidence type="ECO:0000256" key="5">
    <source>
        <dbReference type="ARBA" id="ARBA00022989"/>
    </source>
</evidence>
<evidence type="ECO:0000256" key="6">
    <source>
        <dbReference type="ARBA" id="ARBA00023136"/>
    </source>
</evidence>
<dbReference type="HOGENOM" id="CLU_015993_3_0_1"/>
<dbReference type="OMA" id="IFRHPPR"/>
<comment type="similarity">
    <text evidence="2">Belongs to the glutamate-gated ion channel (TC 1.A.10.1) family.</text>
</comment>
<dbReference type="AlphaFoldDB" id="D6WR40"/>
<keyword evidence="6 9" id="KW-0472">Membrane</keyword>
<dbReference type="Gene3D" id="3.40.190.10">
    <property type="entry name" value="Periplasmic binding protein-like II"/>
    <property type="match status" value="2"/>
</dbReference>
<dbReference type="GO" id="GO:0050906">
    <property type="term" value="P:detection of stimulus involved in sensory perception"/>
    <property type="evidence" value="ECO:0007669"/>
    <property type="project" value="UniProtKB-ARBA"/>
</dbReference>
<dbReference type="SUPFAM" id="SSF53850">
    <property type="entry name" value="Periplasmic binding protein-like II"/>
    <property type="match status" value="1"/>
</dbReference>
<dbReference type="eggNOG" id="KOG1052">
    <property type="taxonomic scope" value="Eukaryota"/>
</dbReference>
<dbReference type="PhylomeDB" id="D6WR40"/>
<sequence>MKSLFGIFVLYQIFSIGATFGDHILITKYCEAKNIHIGTIFSCQNKRDNMKKIISLSTVGLRFLNVDISHLHNQNFPLDQLDQVLNRNHYHLAVIIDSGCIDYADFAIQDKKYFYETYHWLVPTTPQNLNNSLNFLQKSPLNINSDVNVAILNGEGTKWSILDVYNPASSHHGQFTVTKLGLCDETNGYQAKIAGNKYWSRKNMTGVQFKSAVVVPDPSIKLNDYLTSDKNRQLHSMHRFQSVTVNYCREMYNFSLEIQRTNSWGYLTPNGHFDGLVGLLERRLVDFGSSPLIYKLDRMPVIDYSYGNWVLRSTFIYRRPKIIEASYKIFLRPLSRTVWICIVLMMVLLMLFLKVVFSREKRLLQKRNLVDSSWSFLFLFTLGAFCQQGATCHPQLLSSRTLSIFVFLFCILTYQFYSASIVSYLLIDPPRKINNLKDLSDSNLRAGIEDILIDRNYFVQTTDPVAIELFNKKIKFSNNNSGFYEPWDGLDLVKQGGFAFHVETSTAYPIIEETFTNEEICELEEVQMYRTQPMHTNLQKNSPFREMMNYCMLHLVENGLMYRLRKYWDARKPMCIESAKKFTFNVGLKEFSSGLIVLSYGILISLGLLLREVIVHKKVYIKDLFRKKNAKNAVQPFTN</sequence>
<evidence type="ECO:0000256" key="10">
    <source>
        <dbReference type="SAM" id="SignalP"/>
    </source>
</evidence>
<feature type="signal peptide" evidence="10">
    <location>
        <begin position="1"/>
        <end position="21"/>
    </location>
</feature>
<accession>D6WR40</accession>
<name>D6WR40_TRICA</name>
<feature type="transmembrane region" description="Helical" evidence="9">
    <location>
        <begin position="591"/>
        <end position="610"/>
    </location>
</feature>
<evidence type="ECO:0000256" key="7">
    <source>
        <dbReference type="ARBA" id="ARBA00023170"/>
    </source>
</evidence>
<feature type="transmembrane region" description="Helical" evidence="9">
    <location>
        <begin position="369"/>
        <end position="390"/>
    </location>
</feature>
<evidence type="ECO:0000256" key="8">
    <source>
        <dbReference type="ARBA" id="ARBA00023180"/>
    </source>
</evidence>
<keyword evidence="10" id="KW-0732">Signal</keyword>
<evidence type="ECO:0000259" key="11">
    <source>
        <dbReference type="Pfam" id="PF00060"/>
    </source>
</evidence>
<evidence type="ECO:0000256" key="4">
    <source>
        <dbReference type="ARBA" id="ARBA00022692"/>
    </source>
</evidence>
<comment type="subcellular location">
    <subcellularLocation>
        <location evidence="1">Cell membrane</location>
        <topology evidence="1">Multi-pass membrane protein</topology>
    </subcellularLocation>
</comment>
<dbReference type="PANTHER" id="PTHR42643:SF33">
    <property type="entry name" value="GLUTAMATE RECEPTOR 2-LIKE PROTEIN"/>
    <property type="match status" value="1"/>
</dbReference>
<keyword evidence="4 9" id="KW-0812">Transmembrane</keyword>
<dbReference type="GO" id="GO:0005886">
    <property type="term" value="C:plasma membrane"/>
    <property type="evidence" value="ECO:0007669"/>
    <property type="project" value="UniProtKB-SubCell"/>
</dbReference>
<keyword evidence="14" id="KW-1185">Reference proteome</keyword>
<evidence type="ECO:0000256" key="3">
    <source>
        <dbReference type="ARBA" id="ARBA00022475"/>
    </source>
</evidence>
<keyword evidence="3" id="KW-1003">Cell membrane</keyword>
<feature type="domain" description="Ionotropic receptor 75a N-terminal" evidence="12">
    <location>
        <begin position="25"/>
        <end position="213"/>
    </location>
</feature>
<dbReference type="Gene3D" id="1.10.287.70">
    <property type="match status" value="1"/>
</dbReference>
<dbReference type="Proteomes" id="UP000007266">
    <property type="component" value="Linkage group 7"/>
</dbReference>
<dbReference type="FunCoup" id="D6WR40">
    <property type="interactions" value="26"/>
</dbReference>
<dbReference type="PANTHER" id="PTHR42643">
    <property type="entry name" value="IONOTROPIC RECEPTOR 20A-RELATED"/>
    <property type="match status" value="1"/>
</dbReference>
<dbReference type="InterPro" id="IPR057074">
    <property type="entry name" value="IR75A_N"/>
</dbReference>
<feature type="domain" description="Ionotropic glutamate receptor C-terminal" evidence="11">
    <location>
        <begin position="337"/>
        <end position="597"/>
    </location>
</feature>
<protein>
    <submittedName>
        <fullName evidence="13">Glutamate receptor ionotropic, delta-1-like Protein</fullName>
    </submittedName>
</protein>
<reference evidence="13 14" key="1">
    <citation type="journal article" date="2008" name="Nature">
        <title>The genome of the model beetle and pest Tribolium castaneum.</title>
        <authorList>
            <consortium name="Tribolium Genome Sequencing Consortium"/>
            <person name="Richards S."/>
            <person name="Gibbs R.A."/>
            <person name="Weinstock G.M."/>
            <person name="Brown S.J."/>
            <person name="Denell R."/>
            <person name="Beeman R.W."/>
            <person name="Gibbs R."/>
            <person name="Beeman R.W."/>
            <person name="Brown S.J."/>
            <person name="Bucher G."/>
            <person name="Friedrich M."/>
            <person name="Grimmelikhuijzen C.J."/>
            <person name="Klingler M."/>
            <person name="Lorenzen M."/>
            <person name="Richards S."/>
            <person name="Roth S."/>
            <person name="Schroder R."/>
            <person name="Tautz D."/>
            <person name="Zdobnov E.M."/>
            <person name="Muzny D."/>
            <person name="Gibbs R.A."/>
            <person name="Weinstock G.M."/>
            <person name="Attaway T."/>
            <person name="Bell S."/>
            <person name="Buhay C.J."/>
            <person name="Chandrabose M.N."/>
            <person name="Chavez D."/>
            <person name="Clerk-Blankenburg K.P."/>
            <person name="Cree A."/>
            <person name="Dao M."/>
            <person name="Davis C."/>
            <person name="Chacko J."/>
            <person name="Dinh H."/>
            <person name="Dugan-Rocha S."/>
            <person name="Fowler G."/>
            <person name="Garner T.T."/>
            <person name="Garnes J."/>
            <person name="Gnirke A."/>
            <person name="Hawes A."/>
            <person name="Hernandez J."/>
            <person name="Hines S."/>
            <person name="Holder M."/>
            <person name="Hume J."/>
            <person name="Jhangiani S.N."/>
            <person name="Joshi V."/>
            <person name="Khan Z.M."/>
            <person name="Jackson L."/>
            <person name="Kovar C."/>
            <person name="Kowis A."/>
            <person name="Lee S."/>
            <person name="Lewis L.R."/>
            <person name="Margolis J."/>
            <person name="Morgan M."/>
            <person name="Nazareth L.V."/>
            <person name="Nguyen N."/>
            <person name="Okwuonu G."/>
            <person name="Parker D."/>
            <person name="Richards S."/>
            <person name="Ruiz S.J."/>
            <person name="Santibanez J."/>
            <person name="Savard J."/>
            <person name="Scherer S.E."/>
            <person name="Schneider B."/>
            <person name="Sodergren E."/>
            <person name="Tautz D."/>
            <person name="Vattahil S."/>
            <person name="Villasana D."/>
            <person name="White C.S."/>
            <person name="Wright R."/>
            <person name="Park Y."/>
            <person name="Beeman R.W."/>
            <person name="Lord J."/>
            <person name="Oppert B."/>
            <person name="Lorenzen M."/>
            <person name="Brown S."/>
            <person name="Wang L."/>
            <person name="Savard J."/>
            <person name="Tautz D."/>
            <person name="Richards S."/>
            <person name="Weinstock G."/>
            <person name="Gibbs R.A."/>
            <person name="Liu Y."/>
            <person name="Worley K."/>
            <person name="Weinstock G."/>
            <person name="Elsik C.G."/>
            <person name="Reese J.T."/>
            <person name="Elhaik E."/>
            <person name="Landan G."/>
            <person name="Graur D."/>
            <person name="Arensburger P."/>
            <person name="Atkinson P."/>
            <person name="Beeman R.W."/>
            <person name="Beidler J."/>
            <person name="Brown S.J."/>
            <person name="Demuth J.P."/>
            <person name="Drury D.W."/>
            <person name="Du Y.Z."/>
            <person name="Fujiwara H."/>
            <person name="Lorenzen M."/>
            <person name="Maselli V."/>
            <person name="Osanai M."/>
            <person name="Park Y."/>
            <person name="Robertson H.M."/>
            <person name="Tu Z."/>
            <person name="Wang J.J."/>
            <person name="Wang S."/>
            <person name="Richards S."/>
            <person name="Song H."/>
            <person name="Zhang L."/>
            <person name="Sodergren E."/>
            <person name="Werner D."/>
            <person name="Stanke M."/>
            <person name="Morgenstern B."/>
            <person name="Solovyev V."/>
            <person name="Kosarev P."/>
            <person name="Brown G."/>
            <person name="Chen H.C."/>
            <person name="Ermolaeva O."/>
            <person name="Hlavina W."/>
            <person name="Kapustin Y."/>
            <person name="Kiryutin B."/>
            <person name="Kitts P."/>
            <person name="Maglott D."/>
            <person name="Pruitt K."/>
            <person name="Sapojnikov V."/>
            <person name="Souvorov A."/>
            <person name="Mackey A.J."/>
            <person name="Waterhouse R.M."/>
            <person name="Wyder S."/>
            <person name="Zdobnov E.M."/>
            <person name="Zdobnov E.M."/>
            <person name="Wyder S."/>
            <person name="Kriventseva E.V."/>
            <person name="Kadowaki T."/>
            <person name="Bork P."/>
            <person name="Aranda M."/>
            <person name="Bao R."/>
            <person name="Beermann A."/>
            <person name="Berns N."/>
            <person name="Bolognesi R."/>
            <person name="Bonneton F."/>
            <person name="Bopp D."/>
            <person name="Brown S.J."/>
            <person name="Bucher G."/>
            <person name="Butts T."/>
            <person name="Chaumot A."/>
            <person name="Denell R.E."/>
            <person name="Ferrier D.E."/>
            <person name="Friedrich M."/>
            <person name="Gordon C.M."/>
            <person name="Jindra M."/>
            <person name="Klingler M."/>
            <person name="Lan Q."/>
            <person name="Lattorff H.M."/>
            <person name="Laudet V."/>
            <person name="von Levetsow C."/>
            <person name="Liu Z."/>
            <person name="Lutz R."/>
            <person name="Lynch J.A."/>
            <person name="da Fonseca R.N."/>
            <person name="Posnien N."/>
            <person name="Reuter R."/>
            <person name="Roth S."/>
            <person name="Savard J."/>
            <person name="Schinko J.B."/>
            <person name="Schmitt C."/>
            <person name="Schoppmeier M."/>
            <person name="Schroder R."/>
            <person name="Shippy T.D."/>
            <person name="Simonnet F."/>
            <person name="Marques-Souza H."/>
            <person name="Tautz D."/>
            <person name="Tomoyasu Y."/>
            <person name="Trauner J."/>
            <person name="Van der Zee M."/>
            <person name="Vervoort M."/>
            <person name="Wittkopp N."/>
            <person name="Wimmer E.A."/>
            <person name="Yang X."/>
            <person name="Jones A.K."/>
            <person name="Sattelle D.B."/>
            <person name="Ebert P.R."/>
            <person name="Nelson D."/>
            <person name="Scott J.G."/>
            <person name="Beeman R.W."/>
            <person name="Muthukrishnan S."/>
            <person name="Kramer K.J."/>
            <person name="Arakane Y."/>
            <person name="Beeman R.W."/>
            <person name="Zhu Q."/>
            <person name="Hogenkamp D."/>
            <person name="Dixit R."/>
            <person name="Oppert B."/>
            <person name="Jiang H."/>
            <person name="Zou Z."/>
            <person name="Marshall J."/>
            <person name="Elpidina E."/>
            <person name="Vinokurov K."/>
            <person name="Oppert C."/>
            <person name="Zou Z."/>
            <person name="Evans J."/>
            <person name="Lu Z."/>
            <person name="Zhao P."/>
            <person name="Sumathipala N."/>
            <person name="Altincicek B."/>
            <person name="Vilcinskas A."/>
            <person name="Williams M."/>
            <person name="Hultmark D."/>
            <person name="Hetru C."/>
            <person name="Jiang H."/>
            <person name="Grimmelikhuijzen C.J."/>
            <person name="Hauser F."/>
            <person name="Cazzamali G."/>
            <person name="Williamson M."/>
            <person name="Park Y."/>
            <person name="Li B."/>
            <person name="Tanaka Y."/>
            <person name="Predel R."/>
            <person name="Neupert S."/>
            <person name="Schachtner J."/>
            <person name="Verleyen P."/>
            <person name="Raible F."/>
            <person name="Bork P."/>
            <person name="Friedrich M."/>
            <person name="Walden K.K."/>
            <person name="Robertson H.M."/>
            <person name="Angeli S."/>
            <person name="Foret S."/>
            <person name="Bucher G."/>
            <person name="Schuetz S."/>
            <person name="Maleszka R."/>
            <person name="Wimmer E.A."/>
            <person name="Beeman R.W."/>
            <person name="Lorenzen M."/>
            <person name="Tomoyasu Y."/>
            <person name="Miller S.C."/>
            <person name="Grossmann D."/>
            <person name="Bucher G."/>
        </authorList>
    </citation>
    <scope>NUCLEOTIDE SEQUENCE [LARGE SCALE GENOMIC DNA]</scope>
    <source>
        <strain evidence="13 14">Georgia GA2</strain>
    </source>
</reference>
<dbReference type="EMBL" id="KQ971354">
    <property type="protein sequence ID" value="EFA07015.1"/>
    <property type="molecule type" value="Genomic_DNA"/>
</dbReference>
<gene>
    <name evidence="13" type="primary">GLEAN_09986</name>
    <name evidence="13" type="ORF">TcasGA2_TC009986</name>
</gene>
<dbReference type="InterPro" id="IPR052192">
    <property type="entry name" value="Insect_Ionotropic_Sensory_Rcpt"/>
</dbReference>
<evidence type="ECO:0000313" key="14">
    <source>
        <dbReference type="Proteomes" id="UP000007266"/>
    </source>
</evidence>
<reference evidence="13 14" key="2">
    <citation type="journal article" date="2010" name="Nucleic Acids Res.">
        <title>BeetleBase in 2010: revisions to provide comprehensive genomic information for Tribolium castaneum.</title>
        <authorList>
            <person name="Kim H.S."/>
            <person name="Murphy T."/>
            <person name="Xia J."/>
            <person name="Caragea D."/>
            <person name="Park Y."/>
            <person name="Beeman R.W."/>
            <person name="Lorenzen M.D."/>
            <person name="Butcher S."/>
            <person name="Manak J.R."/>
            <person name="Brown S.J."/>
        </authorList>
    </citation>
    <scope>GENOME REANNOTATION</scope>
    <source>
        <strain evidence="13 14">Georgia GA2</strain>
    </source>
</reference>
<keyword evidence="8" id="KW-0325">Glycoprotein</keyword>
<feature type="chain" id="PRO_5003090074" evidence="10">
    <location>
        <begin position="22"/>
        <end position="639"/>
    </location>
</feature>
<evidence type="ECO:0000256" key="1">
    <source>
        <dbReference type="ARBA" id="ARBA00004651"/>
    </source>
</evidence>
<evidence type="ECO:0000259" key="12">
    <source>
        <dbReference type="Pfam" id="PF24576"/>
    </source>
</evidence>
<dbReference type="InParanoid" id="D6WR40"/>
<evidence type="ECO:0000313" key="13">
    <source>
        <dbReference type="EMBL" id="EFA07015.1"/>
    </source>
</evidence>
<keyword evidence="7 13" id="KW-0675">Receptor</keyword>
<proteinExistence type="inferred from homology"/>
<dbReference type="InterPro" id="IPR001320">
    <property type="entry name" value="Iontro_rcpt_C"/>
</dbReference>